<dbReference type="Gene3D" id="3.40.50.150">
    <property type="entry name" value="Vaccinia Virus protein VP39"/>
    <property type="match status" value="1"/>
</dbReference>
<dbReference type="AlphaFoldDB" id="A0A517YWK2"/>
<dbReference type="RefSeq" id="WP_145078682.1">
    <property type="nucleotide sequence ID" value="NZ_CP036425.1"/>
</dbReference>
<dbReference type="Pfam" id="PF13847">
    <property type="entry name" value="Methyltransf_31"/>
    <property type="match status" value="1"/>
</dbReference>
<reference evidence="2 3" key="1">
    <citation type="submission" date="2019-02" db="EMBL/GenBank/DDBJ databases">
        <title>Deep-cultivation of Planctomycetes and their phenomic and genomic characterization uncovers novel biology.</title>
        <authorList>
            <person name="Wiegand S."/>
            <person name="Jogler M."/>
            <person name="Boedeker C."/>
            <person name="Pinto D."/>
            <person name="Vollmers J."/>
            <person name="Rivas-Marin E."/>
            <person name="Kohn T."/>
            <person name="Peeters S.H."/>
            <person name="Heuer A."/>
            <person name="Rast P."/>
            <person name="Oberbeckmann S."/>
            <person name="Bunk B."/>
            <person name="Jeske O."/>
            <person name="Meyerdierks A."/>
            <person name="Storesund J.E."/>
            <person name="Kallscheuer N."/>
            <person name="Luecker S."/>
            <person name="Lage O.M."/>
            <person name="Pohl T."/>
            <person name="Merkel B.J."/>
            <person name="Hornburger P."/>
            <person name="Mueller R.-W."/>
            <person name="Bruemmer F."/>
            <person name="Labrenz M."/>
            <person name="Spormann A.M."/>
            <person name="Op den Camp H."/>
            <person name="Overmann J."/>
            <person name="Amann R."/>
            <person name="Jetten M.S.M."/>
            <person name="Mascher T."/>
            <person name="Medema M.H."/>
            <person name="Devos D.P."/>
            <person name="Kaster A.-K."/>
            <person name="Ovreas L."/>
            <person name="Rohde M."/>
            <person name="Galperin M.Y."/>
            <person name="Jogler C."/>
        </authorList>
    </citation>
    <scope>NUCLEOTIDE SEQUENCE [LARGE SCALE GENOMIC DNA]</scope>
    <source>
        <strain evidence="2 3">KS4</strain>
    </source>
</reference>
<gene>
    <name evidence="2" type="ORF">KS4_26760</name>
</gene>
<proteinExistence type="predicted"/>
<dbReference type="InterPro" id="IPR025714">
    <property type="entry name" value="Methyltranfer_dom"/>
</dbReference>
<dbReference type="OrthoDB" id="9791837at2"/>
<dbReference type="Proteomes" id="UP000317369">
    <property type="component" value="Chromosome"/>
</dbReference>
<feature type="domain" description="Methyltransferase" evidence="1">
    <location>
        <begin position="46"/>
        <end position="130"/>
    </location>
</feature>
<evidence type="ECO:0000313" key="3">
    <source>
        <dbReference type="Proteomes" id="UP000317369"/>
    </source>
</evidence>
<name>A0A517YWK2_9BACT</name>
<dbReference type="KEGG" id="pcor:KS4_26760"/>
<sequence length="207" mass="23440">MRDEYLKPYRKAAQQCGSDFGVTLWANEKTQRLRFQVFTEMCYMAGKRVLDAGCSRGDLAAYLIERELHYAHYTGIDGIEDVIQFAQNRKLGNTTFIAGDFVADGSLFKQNDPQVITISGTLNTMSDKEALRVLDAAWNATSQTLLFNFLSDRVSKDAPKQGWPARRLPALKLLDWALSETPLVSYRQDYFPNGHDATIMMAKQQPQ</sequence>
<dbReference type="InterPro" id="IPR029063">
    <property type="entry name" value="SAM-dependent_MTases_sf"/>
</dbReference>
<keyword evidence="3" id="KW-1185">Reference proteome</keyword>
<accession>A0A517YWK2</accession>
<evidence type="ECO:0000259" key="1">
    <source>
        <dbReference type="Pfam" id="PF13847"/>
    </source>
</evidence>
<dbReference type="CDD" id="cd02440">
    <property type="entry name" value="AdoMet_MTases"/>
    <property type="match status" value="1"/>
</dbReference>
<protein>
    <recommendedName>
        <fullName evidence="1">Methyltransferase domain-containing protein</fullName>
    </recommendedName>
</protein>
<organism evidence="2 3">
    <name type="scientific">Poriferisphaera corsica</name>
    <dbReference type="NCBI Taxonomy" id="2528020"/>
    <lineage>
        <taxon>Bacteria</taxon>
        <taxon>Pseudomonadati</taxon>
        <taxon>Planctomycetota</taxon>
        <taxon>Phycisphaerae</taxon>
        <taxon>Phycisphaerales</taxon>
        <taxon>Phycisphaeraceae</taxon>
        <taxon>Poriferisphaera</taxon>
    </lineage>
</organism>
<dbReference type="EMBL" id="CP036425">
    <property type="protein sequence ID" value="QDU34605.1"/>
    <property type="molecule type" value="Genomic_DNA"/>
</dbReference>
<dbReference type="SUPFAM" id="SSF53335">
    <property type="entry name" value="S-adenosyl-L-methionine-dependent methyltransferases"/>
    <property type="match status" value="1"/>
</dbReference>
<evidence type="ECO:0000313" key="2">
    <source>
        <dbReference type="EMBL" id="QDU34605.1"/>
    </source>
</evidence>